<gene>
    <name evidence="1" type="ORF">LEP1GSC131_4043</name>
</gene>
<protein>
    <submittedName>
        <fullName evidence="1">Uncharacterized protein</fullName>
    </submittedName>
</protein>
<evidence type="ECO:0000313" key="2">
    <source>
        <dbReference type="Proteomes" id="UP000006339"/>
    </source>
</evidence>
<keyword evidence="2" id="KW-1185">Reference proteome</keyword>
<dbReference type="AlphaFoldDB" id="A0A828Y0D1"/>
<sequence>MDVEKFLQLDLCFGNFLQNYSLIDYNKTEKFIMKFEIDVK</sequence>
<accession>A0A828Y0D1</accession>
<organism evidence="1 2">
    <name type="scientific">Leptospira kirschneri str. 200802841</name>
    <dbReference type="NCBI Taxonomy" id="1193047"/>
    <lineage>
        <taxon>Bacteria</taxon>
        <taxon>Pseudomonadati</taxon>
        <taxon>Spirochaetota</taxon>
        <taxon>Spirochaetia</taxon>
        <taxon>Leptospirales</taxon>
        <taxon>Leptospiraceae</taxon>
        <taxon>Leptospira</taxon>
    </lineage>
</organism>
<dbReference type="EMBL" id="AKWH02000063">
    <property type="protein sequence ID" value="EKO50377.1"/>
    <property type="molecule type" value="Genomic_DNA"/>
</dbReference>
<dbReference type="Proteomes" id="UP000006339">
    <property type="component" value="Unassembled WGS sequence"/>
</dbReference>
<reference evidence="1" key="1">
    <citation type="submission" date="2012-10" db="EMBL/GenBank/DDBJ databases">
        <authorList>
            <person name="Harkins D.M."/>
            <person name="Durkin A.S."/>
            <person name="Brinkac L.M."/>
            <person name="Selengut J.D."/>
            <person name="Sanka R."/>
            <person name="DePew J."/>
            <person name="Purushe J."/>
            <person name="Picardeau M."/>
            <person name="Werts C."/>
            <person name="Goarant C."/>
            <person name="Vinetz J.M."/>
            <person name="Sutton G.G."/>
            <person name="Nelson W.C."/>
            <person name="Fouts D.E."/>
        </authorList>
    </citation>
    <scope>NUCLEOTIDE SEQUENCE [LARGE SCALE GENOMIC DNA]</scope>
    <source>
        <strain evidence="1">200802841</strain>
    </source>
</reference>
<name>A0A828Y0D1_9LEPT</name>
<evidence type="ECO:0000313" key="1">
    <source>
        <dbReference type="EMBL" id="EKO50377.1"/>
    </source>
</evidence>
<comment type="caution">
    <text evidence="1">The sequence shown here is derived from an EMBL/GenBank/DDBJ whole genome shotgun (WGS) entry which is preliminary data.</text>
</comment>
<proteinExistence type="predicted"/>